<proteinExistence type="predicted"/>
<sequence length="88" mass="10180">MQHPELRRFRTESSQPMFPFPVCMSVWARPVNEVESAFHGTRPKHFDVAPLFLHHVATLAPRATSDCGRWFAFCLFADRVRGPVRGRK</sequence>
<keyword evidence="2" id="KW-1185">Reference proteome</keyword>
<protein>
    <submittedName>
        <fullName evidence="1">Uncharacterized protein</fullName>
    </submittedName>
</protein>
<reference evidence="1" key="1">
    <citation type="submission" date="2022-02" db="EMBL/GenBank/DDBJ databases">
        <title>Burkholderia cenocepacia phage Menos.</title>
        <authorList>
            <person name="Le T."/>
            <person name="Yao G."/>
            <person name="Liu M."/>
            <person name="Gonzalez C."/>
        </authorList>
    </citation>
    <scope>NUCLEOTIDE SEQUENCE</scope>
</reference>
<dbReference type="EMBL" id="OM638610">
    <property type="protein sequence ID" value="UNY41827.1"/>
    <property type="molecule type" value="Genomic_DNA"/>
</dbReference>
<evidence type="ECO:0000313" key="1">
    <source>
        <dbReference type="EMBL" id="UNY41827.1"/>
    </source>
</evidence>
<evidence type="ECO:0000313" key="2">
    <source>
        <dbReference type="Proteomes" id="UP000831160"/>
    </source>
</evidence>
<organism evidence="1 2">
    <name type="scientific">Burkholderia phage Menos</name>
    <dbReference type="NCBI Taxonomy" id="2924900"/>
    <lineage>
        <taxon>Viruses</taxon>
        <taxon>Duplodnaviria</taxon>
        <taxon>Heunggongvirae</taxon>
        <taxon>Uroviricota</taxon>
        <taxon>Caudoviricetes</taxon>
        <taxon>Peduoviridae</taxon>
        <taxon>Kayeltresvirus</taxon>
        <taxon>Kayeltresvirus menos</taxon>
    </lineage>
</organism>
<name>A0AAE9G3A8_9CAUD</name>
<gene>
    <name evidence="1" type="ORF">CPT_Menos_053</name>
</gene>
<dbReference type="Proteomes" id="UP000831160">
    <property type="component" value="Segment"/>
</dbReference>
<accession>A0AAE9G3A8</accession>